<evidence type="ECO:0000313" key="2">
    <source>
        <dbReference type="EMBL" id="ABM37056.1"/>
    </source>
</evidence>
<evidence type="ECO:0000259" key="1">
    <source>
        <dbReference type="SMART" id="SM01126"/>
    </source>
</evidence>
<dbReference type="AlphaFoldDB" id="A1VN28"/>
<organism evidence="2 4">
    <name type="scientific">Polaromonas naphthalenivorans (strain CJ2)</name>
    <dbReference type="NCBI Taxonomy" id="365044"/>
    <lineage>
        <taxon>Bacteria</taxon>
        <taxon>Pseudomonadati</taxon>
        <taxon>Pseudomonadota</taxon>
        <taxon>Betaproteobacteria</taxon>
        <taxon>Burkholderiales</taxon>
        <taxon>Comamonadaceae</taxon>
        <taxon>Polaromonas</taxon>
    </lineage>
</organism>
<dbReference type="EMBL" id="CP000529">
    <property type="protein sequence ID" value="ABM38158.1"/>
    <property type="molecule type" value="Genomic_DNA"/>
</dbReference>
<dbReference type="PANTHER" id="PTHR33293:SF1">
    <property type="entry name" value="INSERTION ELEMENT IS1 1 PROTEIN INSB-RELATED"/>
    <property type="match status" value="1"/>
</dbReference>
<gene>
    <name evidence="2" type="ordered locus">Pnap_1746</name>
    <name evidence="3" type="ordered locus">Pnap_2858</name>
</gene>
<sequence length="324" mass="36144">MNAQTFNALMNQQVPRLTLRQRELLKKRLDELDEQQKGLAVIESSSATEPRCCPHCQGTELYRHGHVSGLQRYRCRTCRRTFNALTGTALARLRKKGKWFGFSEALAASLTLRRAATALQVHRNTALRWRHRFLRGLKAERAATLRGITEADETYFLESCKGCRKLQRPARRSGSKARSAGLSNELVCVLVARDRAGQTLDWVMGRGQMTKAALAGALQPVLAKDALLVSDGNRTYCGFAQDAHLAHEAVNLNAGVRVNGAIHVQNVNAYHGRLKQWLHRFHGVATGYLDNYLGWFRALDNHHGDSGQAVLAMALGRFPHLTVT</sequence>
<dbReference type="KEGG" id="pna:Pnap_1746"/>
<dbReference type="STRING" id="365044.Pnap_1746"/>
<dbReference type="PANTHER" id="PTHR33293">
    <property type="entry name" value="INSERTION ELEMENT IS1 1 PROTEIN INSB-RELATED"/>
    <property type="match status" value="1"/>
</dbReference>
<feature type="domain" description="ISXO2-like transposase" evidence="1">
    <location>
        <begin position="144"/>
        <end position="301"/>
    </location>
</feature>
<dbReference type="Proteomes" id="UP000000644">
    <property type="component" value="Chromosome"/>
</dbReference>
<evidence type="ECO:0000313" key="3">
    <source>
        <dbReference type="EMBL" id="ABM38158.1"/>
    </source>
</evidence>
<reference evidence="2" key="1">
    <citation type="submission" date="2006-12" db="EMBL/GenBank/DDBJ databases">
        <title>Complete sequence of Chromosome1 of Polaromonas naphthalenivorans CJ2.</title>
        <authorList>
            <consortium name="US DOE Joint Genome Institute"/>
            <person name="Copeland A."/>
            <person name="Lucas S."/>
            <person name="Lapidus A."/>
            <person name="Barry K."/>
            <person name="Detter J.C."/>
            <person name="Glavina del Rio T."/>
            <person name="Hammon N."/>
            <person name="Israni S."/>
            <person name="Dalin E."/>
            <person name="Tice H."/>
            <person name="Pitluck S."/>
            <person name="Sims D.R."/>
            <person name="Brettin T."/>
            <person name="Bruce D."/>
            <person name="Han C."/>
            <person name="Tapia R."/>
            <person name="Brainard J."/>
            <person name="Schmutz J."/>
            <person name="Larimer F."/>
            <person name="Land M."/>
            <person name="Hauser L."/>
            <person name="Kyrpides N."/>
            <person name="Kim E."/>
            <person name="Madsen E.L."/>
            <person name="Richardson P."/>
        </authorList>
    </citation>
    <scope>NUCLEOTIDE SEQUENCE</scope>
    <source>
        <strain evidence="2">CJ2</strain>
    </source>
</reference>
<reference evidence="4" key="2">
    <citation type="journal article" date="2009" name="Environ. Microbiol.">
        <title>The genome of Polaromonas naphthalenivorans strain CJ2, isolated from coal tar-contaminated sediment, reveals physiological and metabolic versatility and evolution through extensive horizontal gene transfer.</title>
        <authorList>
            <person name="Yagi J.M."/>
            <person name="Sims D."/>
            <person name="Brettin T."/>
            <person name="Bruce D."/>
            <person name="Madsen E.L."/>
        </authorList>
    </citation>
    <scope>NUCLEOTIDE SEQUENCE [LARGE SCALE GENOMIC DNA]</scope>
    <source>
        <strain evidence="4">CJ2</strain>
    </source>
</reference>
<dbReference type="NCBIfam" id="NF033547">
    <property type="entry name" value="transpos_IS1595"/>
    <property type="match status" value="1"/>
</dbReference>
<dbReference type="Pfam" id="PF12762">
    <property type="entry name" value="DDE_Tnp_IS1595"/>
    <property type="match status" value="1"/>
</dbReference>
<protein>
    <submittedName>
        <fullName evidence="2">Insertion element protein</fullName>
    </submittedName>
</protein>
<dbReference type="EMBL" id="CP000529">
    <property type="protein sequence ID" value="ABM37056.1"/>
    <property type="molecule type" value="Genomic_DNA"/>
</dbReference>
<dbReference type="OrthoDB" id="8964415at2"/>
<dbReference type="eggNOG" id="COG3677">
    <property type="taxonomic scope" value="Bacteria"/>
</dbReference>
<keyword evidence="4" id="KW-1185">Reference proteome</keyword>
<dbReference type="InterPro" id="IPR024445">
    <property type="entry name" value="Tnp_ISXO2-like"/>
</dbReference>
<dbReference type="HOGENOM" id="CLU_048546_0_1_4"/>
<dbReference type="RefSeq" id="WP_011801141.1">
    <property type="nucleotide sequence ID" value="NC_008781.1"/>
</dbReference>
<name>A1VN28_POLNA</name>
<dbReference type="SMART" id="SM01126">
    <property type="entry name" value="DDE_Tnp_IS1595"/>
    <property type="match status" value="1"/>
</dbReference>
<proteinExistence type="predicted"/>
<evidence type="ECO:0000313" key="4">
    <source>
        <dbReference type="Proteomes" id="UP000000644"/>
    </source>
</evidence>
<accession>A1VN28</accession>
<dbReference type="KEGG" id="pna:Pnap_2858"/>
<dbReference type="InterPro" id="IPR051354">
    <property type="entry name" value="Transposase_27_IS1"/>
</dbReference>